<keyword evidence="4" id="KW-1185">Reference proteome</keyword>
<reference evidence="4" key="2">
    <citation type="submission" date="2012-11" db="EMBL/GenBank/DDBJ databases">
        <authorList>
            <person name="Kuo A."/>
            <person name="Curtis B.A."/>
            <person name="Tanifuji G."/>
            <person name="Burki F."/>
            <person name="Gruber A."/>
            <person name="Irimia M."/>
            <person name="Maruyama S."/>
            <person name="Arias M.C."/>
            <person name="Ball S.G."/>
            <person name="Gile G.H."/>
            <person name="Hirakawa Y."/>
            <person name="Hopkins J.F."/>
            <person name="Rensing S.A."/>
            <person name="Schmutz J."/>
            <person name="Symeonidi A."/>
            <person name="Elias M."/>
            <person name="Eveleigh R.J."/>
            <person name="Herman E.K."/>
            <person name="Klute M.J."/>
            <person name="Nakayama T."/>
            <person name="Obornik M."/>
            <person name="Reyes-Prieto A."/>
            <person name="Armbrust E.V."/>
            <person name="Aves S.J."/>
            <person name="Beiko R.G."/>
            <person name="Coutinho P."/>
            <person name="Dacks J.B."/>
            <person name="Durnford D.G."/>
            <person name="Fast N.M."/>
            <person name="Green B.R."/>
            <person name="Grisdale C."/>
            <person name="Hempe F."/>
            <person name="Henrissat B."/>
            <person name="Hoppner M.P."/>
            <person name="Ishida K.-I."/>
            <person name="Kim E."/>
            <person name="Koreny L."/>
            <person name="Kroth P.G."/>
            <person name="Liu Y."/>
            <person name="Malik S.-B."/>
            <person name="Maier U.G."/>
            <person name="McRose D."/>
            <person name="Mock T."/>
            <person name="Neilson J.A."/>
            <person name="Onodera N.T."/>
            <person name="Poole A.M."/>
            <person name="Pritham E.J."/>
            <person name="Richards T.A."/>
            <person name="Rocap G."/>
            <person name="Roy S.W."/>
            <person name="Sarai C."/>
            <person name="Schaack S."/>
            <person name="Shirato S."/>
            <person name="Slamovits C.H."/>
            <person name="Spencer D.F."/>
            <person name="Suzuki S."/>
            <person name="Worden A.Z."/>
            <person name="Zauner S."/>
            <person name="Barry K."/>
            <person name="Bell C."/>
            <person name="Bharti A.K."/>
            <person name="Crow J.A."/>
            <person name="Grimwood J."/>
            <person name="Kramer R."/>
            <person name="Lindquist E."/>
            <person name="Lucas S."/>
            <person name="Salamov A."/>
            <person name="McFadden G.I."/>
            <person name="Lane C.E."/>
            <person name="Keeling P.J."/>
            <person name="Gray M.W."/>
            <person name="Grigoriev I.V."/>
            <person name="Archibald J.M."/>
        </authorList>
    </citation>
    <scope>NUCLEOTIDE SEQUENCE</scope>
    <source>
        <strain evidence="4">CCMP2712</strain>
    </source>
</reference>
<reference evidence="3" key="3">
    <citation type="submission" date="2016-03" db="UniProtKB">
        <authorList>
            <consortium name="EnsemblProtists"/>
        </authorList>
    </citation>
    <scope>IDENTIFICATION</scope>
</reference>
<dbReference type="HOGENOM" id="CLU_916574_0_0_1"/>
<dbReference type="Pfam" id="PF00564">
    <property type="entry name" value="PB1"/>
    <property type="match status" value="1"/>
</dbReference>
<dbReference type="SUPFAM" id="SSF54277">
    <property type="entry name" value="CAD &amp; PB1 domains"/>
    <property type="match status" value="1"/>
</dbReference>
<dbReference type="InterPro" id="IPR000270">
    <property type="entry name" value="PB1_dom"/>
</dbReference>
<sequence length="304" mass="34166">MHHYPETFFHTYHYDQAVYQLPAVEHLANQCEIQPTMEIRNHDPLAACDSHVCSGYTPVYTHNNGAVLGAAILQGNTWQSGTYAMSLGNGLESFGTKKTGKLSRKMRLTPSQRAAIVELDSVRDPRQRMTQAQIARLFGTSRSAISKILRPSSVEKIRKNYAAHFNNKNVEFIRSDTECTEARSDLDSSYGGEHGFWGIEESSPSNGRCMVEFLVSTSNDQSCRVIPLWLDTNWLGEPFQGYRKLVEAVIKEFGLDVAFADTMRLFYQDADGDNIIVSSDHELGIAMKHFPAGLYVRMNVQLIC</sequence>
<feature type="domain" description="PB1" evidence="1">
    <location>
        <begin position="241"/>
        <end position="290"/>
    </location>
</feature>
<reference evidence="2 4" key="1">
    <citation type="journal article" date="2012" name="Nature">
        <title>Algal genomes reveal evolutionary mosaicism and the fate of nucleomorphs.</title>
        <authorList>
            <consortium name="DOE Joint Genome Institute"/>
            <person name="Curtis B.A."/>
            <person name="Tanifuji G."/>
            <person name="Burki F."/>
            <person name="Gruber A."/>
            <person name="Irimia M."/>
            <person name="Maruyama S."/>
            <person name="Arias M.C."/>
            <person name="Ball S.G."/>
            <person name="Gile G.H."/>
            <person name="Hirakawa Y."/>
            <person name="Hopkins J.F."/>
            <person name="Kuo A."/>
            <person name="Rensing S.A."/>
            <person name="Schmutz J."/>
            <person name="Symeonidi A."/>
            <person name="Elias M."/>
            <person name="Eveleigh R.J."/>
            <person name="Herman E.K."/>
            <person name="Klute M.J."/>
            <person name="Nakayama T."/>
            <person name="Obornik M."/>
            <person name="Reyes-Prieto A."/>
            <person name="Armbrust E.V."/>
            <person name="Aves S.J."/>
            <person name="Beiko R.G."/>
            <person name="Coutinho P."/>
            <person name="Dacks J.B."/>
            <person name="Durnford D.G."/>
            <person name="Fast N.M."/>
            <person name="Green B.R."/>
            <person name="Grisdale C.J."/>
            <person name="Hempel F."/>
            <person name="Henrissat B."/>
            <person name="Hoppner M.P."/>
            <person name="Ishida K."/>
            <person name="Kim E."/>
            <person name="Koreny L."/>
            <person name="Kroth P.G."/>
            <person name="Liu Y."/>
            <person name="Malik S.B."/>
            <person name="Maier U.G."/>
            <person name="McRose D."/>
            <person name="Mock T."/>
            <person name="Neilson J.A."/>
            <person name="Onodera N.T."/>
            <person name="Poole A.M."/>
            <person name="Pritham E.J."/>
            <person name="Richards T.A."/>
            <person name="Rocap G."/>
            <person name="Roy S.W."/>
            <person name="Sarai C."/>
            <person name="Schaack S."/>
            <person name="Shirato S."/>
            <person name="Slamovits C.H."/>
            <person name="Spencer D.F."/>
            <person name="Suzuki S."/>
            <person name="Worden A.Z."/>
            <person name="Zauner S."/>
            <person name="Barry K."/>
            <person name="Bell C."/>
            <person name="Bharti A.K."/>
            <person name="Crow J.A."/>
            <person name="Grimwood J."/>
            <person name="Kramer R."/>
            <person name="Lindquist E."/>
            <person name="Lucas S."/>
            <person name="Salamov A."/>
            <person name="McFadden G.I."/>
            <person name="Lane C.E."/>
            <person name="Keeling P.J."/>
            <person name="Gray M.W."/>
            <person name="Grigoriev I.V."/>
            <person name="Archibald J.M."/>
        </authorList>
    </citation>
    <scope>NUCLEOTIDE SEQUENCE</scope>
    <source>
        <strain evidence="2 4">CCMP2712</strain>
    </source>
</reference>
<dbReference type="PaxDb" id="55529-EKX36841"/>
<organism evidence="2">
    <name type="scientific">Guillardia theta (strain CCMP2712)</name>
    <name type="common">Cryptophyte</name>
    <dbReference type="NCBI Taxonomy" id="905079"/>
    <lineage>
        <taxon>Eukaryota</taxon>
        <taxon>Cryptophyceae</taxon>
        <taxon>Pyrenomonadales</taxon>
        <taxon>Geminigeraceae</taxon>
        <taxon>Guillardia</taxon>
    </lineage>
</organism>
<dbReference type="GeneID" id="17293574"/>
<evidence type="ECO:0000259" key="1">
    <source>
        <dbReference type="Pfam" id="PF00564"/>
    </source>
</evidence>
<dbReference type="EMBL" id="JH993067">
    <property type="protein sequence ID" value="EKX36841.1"/>
    <property type="molecule type" value="Genomic_DNA"/>
</dbReference>
<name>L1IKT8_GUITC</name>
<evidence type="ECO:0000313" key="2">
    <source>
        <dbReference type="EMBL" id="EKX36841.1"/>
    </source>
</evidence>
<dbReference type="Gene3D" id="3.10.20.90">
    <property type="entry name" value="Phosphatidylinositol 3-kinase Catalytic Subunit, Chain A, domain 1"/>
    <property type="match status" value="1"/>
</dbReference>
<dbReference type="KEGG" id="gtt:GUITHDRAFT_145464"/>
<evidence type="ECO:0000313" key="4">
    <source>
        <dbReference type="Proteomes" id="UP000011087"/>
    </source>
</evidence>
<dbReference type="AlphaFoldDB" id="L1IKT8"/>
<proteinExistence type="predicted"/>
<protein>
    <recommendedName>
        <fullName evidence="1">PB1 domain-containing protein</fullName>
    </recommendedName>
</protein>
<dbReference type="EnsemblProtists" id="EKX36841">
    <property type="protein sequence ID" value="EKX36841"/>
    <property type="gene ID" value="GUITHDRAFT_145464"/>
</dbReference>
<dbReference type="RefSeq" id="XP_005823821.1">
    <property type="nucleotide sequence ID" value="XM_005823764.1"/>
</dbReference>
<dbReference type="Proteomes" id="UP000011087">
    <property type="component" value="Unassembled WGS sequence"/>
</dbReference>
<evidence type="ECO:0000313" key="3">
    <source>
        <dbReference type="EnsemblProtists" id="EKX36841"/>
    </source>
</evidence>
<accession>L1IKT8</accession>
<dbReference type="CDD" id="cd05992">
    <property type="entry name" value="PB1"/>
    <property type="match status" value="1"/>
</dbReference>
<gene>
    <name evidence="2" type="ORF">GUITHDRAFT_145464</name>
</gene>